<dbReference type="Gene3D" id="3.10.105.10">
    <property type="entry name" value="Dipeptide-binding Protein, Domain 3"/>
    <property type="match status" value="1"/>
</dbReference>
<proteinExistence type="inferred from homology"/>
<dbReference type="PIRSF" id="PIRSF002741">
    <property type="entry name" value="MppA"/>
    <property type="match status" value="1"/>
</dbReference>
<dbReference type="InterPro" id="IPR000914">
    <property type="entry name" value="SBP_5_dom"/>
</dbReference>
<dbReference type="PANTHER" id="PTHR30290:SF9">
    <property type="entry name" value="OLIGOPEPTIDE-BINDING PROTEIN APPA"/>
    <property type="match status" value="1"/>
</dbReference>
<dbReference type="Pfam" id="PF00496">
    <property type="entry name" value="SBP_bac_5"/>
    <property type="match status" value="1"/>
</dbReference>
<dbReference type="InterPro" id="IPR006311">
    <property type="entry name" value="TAT_signal"/>
</dbReference>
<sequence>MPKHFRTIDAARKTLGAIENSAIDELLAGRIGRREFLRHGSVLGLSLPFLGGIASAVGLGVPQARAEGKPGGTVRAGVAVPGGAIDPVTFYDSGSYQLAFQTAEFLCVTQPDLTLKPVLAESWSPNADGSVWTFKLRKGVKFHNGEDFKADDVVATFDRLADPNGPSNALSVFKGLLSKGGTRKVDDHTVEFHLDAPNGSFPYSVSIDNYNAVILPASYKGDYEKTFEGTGPFRLESYTPKVGANFVRNPDYWGEKALPDRLEFKFYADVQPRILALQAGEVDVLDAIPLDVSQVVLGNPDITVLRVASTAHRQLHMRCDMAPFTDKRVRQALALCIDRSQLVDGLCRGMAATGNDSPFAPAFPVTDKSVPQRTKDLTKAKQLMEAAGLANGFDMTLTTLRYSDIPGYAQLFQNFAKEIGARISLNIEDQDKYYGKAVFGQSDWLDSPLGITDYAHRSVPNVFLKSPLVSDGPWNAAHFKNATYDGMVNSYLKALDLDSQRKAASDIQKLLLDETPVIFSYFPDLLVPVRKTVSGLPPIAAGLLLDRVSVMS</sequence>
<dbReference type="InterPro" id="IPR039424">
    <property type="entry name" value="SBP_5"/>
</dbReference>
<dbReference type="GO" id="GO:0015833">
    <property type="term" value="P:peptide transport"/>
    <property type="evidence" value="ECO:0007669"/>
    <property type="project" value="TreeGrafter"/>
</dbReference>
<evidence type="ECO:0000313" key="7">
    <source>
        <dbReference type="Proteomes" id="UP000045285"/>
    </source>
</evidence>
<evidence type="ECO:0000256" key="3">
    <source>
        <dbReference type="ARBA" id="ARBA00022448"/>
    </source>
</evidence>
<dbReference type="PANTHER" id="PTHR30290">
    <property type="entry name" value="PERIPLASMIC BINDING COMPONENT OF ABC TRANSPORTER"/>
    <property type="match status" value="1"/>
</dbReference>
<dbReference type="SUPFAM" id="SSF53850">
    <property type="entry name" value="Periplasmic binding protein-like II"/>
    <property type="match status" value="1"/>
</dbReference>
<dbReference type="InterPro" id="IPR023765">
    <property type="entry name" value="SBP_5_CS"/>
</dbReference>
<evidence type="ECO:0000256" key="2">
    <source>
        <dbReference type="ARBA" id="ARBA00005695"/>
    </source>
</evidence>
<dbReference type="AlphaFoldDB" id="A0A090F0G8"/>
<dbReference type="Gene3D" id="3.40.190.10">
    <property type="entry name" value="Periplasmic binding protein-like II"/>
    <property type="match status" value="1"/>
</dbReference>
<feature type="domain" description="Solute-binding protein family 5" evidence="5">
    <location>
        <begin position="115"/>
        <end position="435"/>
    </location>
</feature>
<evidence type="ECO:0000256" key="1">
    <source>
        <dbReference type="ARBA" id="ARBA00004418"/>
    </source>
</evidence>
<evidence type="ECO:0000259" key="5">
    <source>
        <dbReference type="Pfam" id="PF00496"/>
    </source>
</evidence>
<dbReference type="GO" id="GO:0043190">
    <property type="term" value="C:ATP-binding cassette (ABC) transporter complex"/>
    <property type="evidence" value="ECO:0007669"/>
    <property type="project" value="InterPro"/>
</dbReference>
<dbReference type="GO" id="GO:1904680">
    <property type="term" value="F:peptide transmembrane transporter activity"/>
    <property type="evidence" value="ECO:0007669"/>
    <property type="project" value="TreeGrafter"/>
</dbReference>
<dbReference type="GO" id="GO:0030288">
    <property type="term" value="C:outer membrane-bounded periplasmic space"/>
    <property type="evidence" value="ECO:0007669"/>
    <property type="project" value="UniProtKB-ARBA"/>
</dbReference>
<name>A0A090F0G8_MESPL</name>
<dbReference type="EMBL" id="CCMZ01000005">
    <property type="protein sequence ID" value="CDX12805.1"/>
    <property type="molecule type" value="Genomic_DNA"/>
</dbReference>
<dbReference type="Proteomes" id="UP000045285">
    <property type="component" value="Unassembled WGS sequence"/>
</dbReference>
<dbReference type="PROSITE" id="PS01040">
    <property type="entry name" value="SBP_BACTERIAL_5"/>
    <property type="match status" value="1"/>
</dbReference>
<evidence type="ECO:0000313" key="6">
    <source>
        <dbReference type="EMBL" id="CDX12805.1"/>
    </source>
</evidence>
<keyword evidence="3" id="KW-0813">Transport</keyword>
<dbReference type="InterPro" id="IPR030678">
    <property type="entry name" value="Peptide/Ni-bd"/>
</dbReference>
<gene>
    <name evidence="6" type="ORF">MPL3356_130003</name>
</gene>
<comment type="subcellular location">
    <subcellularLocation>
        <location evidence="1">Periplasm</location>
    </subcellularLocation>
</comment>
<protein>
    <submittedName>
        <fullName evidence="6">Extracellular solute-binding protein family 5</fullName>
    </submittedName>
</protein>
<organism evidence="6 7">
    <name type="scientific">Mesorhizobium plurifarium</name>
    <dbReference type="NCBI Taxonomy" id="69974"/>
    <lineage>
        <taxon>Bacteria</taxon>
        <taxon>Pseudomonadati</taxon>
        <taxon>Pseudomonadota</taxon>
        <taxon>Alphaproteobacteria</taxon>
        <taxon>Hyphomicrobiales</taxon>
        <taxon>Phyllobacteriaceae</taxon>
        <taxon>Mesorhizobium</taxon>
    </lineage>
</organism>
<dbReference type="STRING" id="69974.MPLDJ20_80024"/>
<dbReference type="CDD" id="cd08503">
    <property type="entry name" value="PBP2_NikA_DppA_OppA_like_17"/>
    <property type="match status" value="1"/>
</dbReference>
<dbReference type="PROSITE" id="PS51318">
    <property type="entry name" value="TAT"/>
    <property type="match status" value="1"/>
</dbReference>
<reference evidence="7" key="1">
    <citation type="submission" date="2014-08" db="EMBL/GenBank/DDBJ databases">
        <authorList>
            <person name="Moulin L."/>
        </authorList>
    </citation>
    <scope>NUCLEOTIDE SEQUENCE [LARGE SCALE GENOMIC DNA]</scope>
</reference>
<keyword evidence="4" id="KW-0732">Signal</keyword>
<accession>A0A090F0G8</accession>
<evidence type="ECO:0000256" key="4">
    <source>
        <dbReference type="ARBA" id="ARBA00022729"/>
    </source>
</evidence>
<dbReference type="Gene3D" id="3.90.76.10">
    <property type="entry name" value="Dipeptide-binding Protein, Domain 1"/>
    <property type="match status" value="1"/>
</dbReference>
<comment type="similarity">
    <text evidence="2">Belongs to the bacterial solute-binding protein 5 family.</text>
</comment>
<keyword evidence="7" id="KW-1185">Reference proteome</keyword>